<gene>
    <name evidence="1" type="ordered locus">Cyan7822_3780</name>
</gene>
<protein>
    <submittedName>
        <fullName evidence="1">Uncharacterized protein</fullName>
    </submittedName>
</protein>
<dbReference type="Proteomes" id="UP000008206">
    <property type="component" value="Chromosome"/>
</dbReference>
<reference evidence="2" key="1">
    <citation type="journal article" date="2011" name="MBio">
        <title>Novel metabolic attributes of the genus Cyanothece, comprising a group of unicellular nitrogen-fixing Cyanobacteria.</title>
        <authorList>
            <person name="Bandyopadhyay A."/>
            <person name="Elvitigala T."/>
            <person name="Welsh E."/>
            <person name="Stockel J."/>
            <person name="Liberton M."/>
            <person name="Min H."/>
            <person name="Sherman L.A."/>
            <person name="Pakrasi H.B."/>
        </authorList>
    </citation>
    <scope>NUCLEOTIDE SEQUENCE [LARGE SCALE GENOMIC DNA]</scope>
    <source>
        <strain evidence="2">PCC 7822</strain>
    </source>
</reference>
<proteinExistence type="predicted"/>
<dbReference type="KEGG" id="cyj:Cyan7822_3780"/>
<evidence type="ECO:0000313" key="1">
    <source>
        <dbReference type="EMBL" id="ADN15715.1"/>
    </source>
</evidence>
<dbReference type="HOGENOM" id="CLU_019299_0_0_3"/>
<organism evidence="1 2">
    <name type="scientific">Gloeothece verrucosa (strain PCC 7822)</name>
    <name type="common">Cyanothece sp. (strain PCC 7822)</name>
    <dbReference type="NCBI Taxonomy" id="497965"/>
    <lineage>
        <taxon>Bacteria</taxon>
        <taxon>Bacillati</taxon>
        <taxon>Cyanobacteriota</taxon>
        <taxon>Cyanophyceae</taxon>
        <taxon>Oscillatoriophycideae</taxon>
        <taxon>Chroococcales</taxon>
        <taxon>Aphanothecaceae</taxon>
        <taxon>Gloeothece</taxon>
        <taxon>Gloeothece verrucosa</taxon>
    </lineage>
</organism>
<dbReference type="AlphaFoldDB" id="E0UI63"/>
<evidence type="ECO:0000313" key="2">
    <source>
        <dbReference type="Proteomes" id="UP000008206"/>
    </source>
</evidence>
<accession>E0UI63</accession>
<name>E0UI63_GLOV7</name>
<dbReference type="EMBL" id="CP002198">
    <property type="protein sequence ID" value="ADN15715.1"/>
    <property type="molecule type" value="Genomic_DNA"/>
</dbReference>
<keyword evidence="2" id="KW-1185">Reference proteome</keyword>
<dbReference type="eggNOG" id="COG0457">
    <property type="taxonomic scope" value="Bacteria"/>
</dbReference>
<dbReference type="STRING" id="497965.Cyan7822_3780"/>
<sequence>MINVSCVLNANHLMIFIQTDKSTSVSPNQVFAEIKIILQDESFPQFFRIQIGFMVNDYQAYERVFAPNLKREKRLLLVGATELKQHFFAQLKSNLTNQLIKRIAAIGSGIILLLGGIYVVSRPCSVGSCPVIPQSQEVAAQALAVFESNSSRENISLAQQRLTEAVEQLEKIPWWSNDYAVAASLRVLYQARLQSLEQIMAAQKKAAQAVAIAQKAPLAAMTWGQVRQLWEQALSNLNQVPPESPFFSFAAAKSREYQGNLISVKQRLQAEEKAQIMVLNAKKAAKIAQIRQNNAQTVQDWQLVYATWQTVLKRLKEIPPGTTLSGQGEQLVETYMPLLTQARARLEQEKLAQRYYNQAIKQAQLALKSQQSKQWSQAVFNWRLSLTSLKQIPANTFTASQAQPLISNYMLALNQAEINLRNTLKFQKIQETLAEICQGSENICNYKITQNIIKVNLTPSYMQQVWQTALQAKAQANIQIQIELLNHISRLEESWQAISNKTQKIVNIYNPQGELMVSYEPNK</sequence>